<keyword evidence="3 10" id="KW-0812">Transmembrane</keyword>
<accession>A0A834RB55</accession>
<dbReference type="InterPro" id="IPR003938">
    <property type="entry name" value="K_chnl_volt-dep_EAG/ELK/ERG"/>
</dbReference>
<evidence type="ECO:0000313" key="13">
    <source>
        <dbReference type="EnsemblMetazoa" id="KAF7490673.1"/>
    </source>
</evidence>
<protein>
    <submittedName>
        <fullName evidence="12">Cyclic nucleotide-gated cation channel alpha-3</fullName>
    </submittedName>
</protein>
<organism evidence="12">
    <name type="scientific">Sarcoptes scabiei</name>
    <name type="common">Itch mite</name>
    <name type="synonym">Acarus scabiei</name>
    <dbReference type="NCBI Taxonomy" id="52283"/>
    <lineage>
        <taxon>Eukaryota</taxon>
        <taxon>Metazoa</taxon>
        <taxon>Ecdysozoa</taxon>
        <taxon>Arthropoda</taxon>
        <taxon>Chelicerata</taxon>
        <taxon>Arachnida</taxon>
        <taxon>Acari</taxon>
        <taxon>Acariformes</taxon>
        <taxon>Sarcoptiformes</taxon>
        <taxon>Astigmata</taxon>
        <taxon>Psoroptidia</taxon>
        <taxon>Sarcoptoidea</taxon>
        <taxon>Sarcoptidae</taxon>
        <taxon>Sarcoptinae</taxon>
        <taxon>Sarcoptes</taxon>
    </lineage>
</organism>
<dbReference type="SMART" id="SM00100">
    <property type="entry name" value="cNMP"/>
    <property type="match status" value="1"/>
</dbReference>
<keyword evidence="14" id="KW-1185">Reference proteome</keyword>
<dbReference type="Gene3D" id="2.60.120.10">
    <property type="entry name" value="Jelly Rolls"/>
    <property type="match status" value="1"/>
</dbReference>
<evidence type="ECO:0000256" key="4">
    <source>
        <dbReference type="ARBA" id="ARBA00022989"/>
    </source>
</evidence>
<dbReference type="FunFam" id="2.60.120.10:FF:000002">
    <property type="entry name" value="Cyclic nucleotide gated channel alpha 1a"/>
    <property type="match status" value="1"/>
</dbReference>
<dbReference type="GO" id="GO:0005222">
    <property type="term" value="F:intracellularly cAMP-activated cation channel activity"/>
    <property type="evidence" value="ECO:0007669"/>
    <property type="project" value="TreeGrafter"/>
</dbReference>
<dbReference type="FunFam" id="1.10.287.70:FF:000100">
    <property type="entry name" value="Cyclic nucleotide-gated cation channel"/>
    <property type="match status" value="1"/>
</dbReference>
<dbReference type="GO" id="GO:0030553">
    <property type="term" value="F:cGMP binding"/>
    <property type="evidence" value="ECO:0007669"/>
    <property type="project" value="TreeGrafter"/>
</dbReference>
<keyword evidence="8" id="KW-0407">Ion channel</keyword>
<comment type="subcellular location">
    <subcellularLocation>
        <location evidence="1">Membrane</location>
        <topology evidence="1">Multi-pass membrane protein</topology>
    </subcellularLocation>
</comment>
<dbReference type="PROSITE" id="PS00888">
    <property type="entry name" value="CNMP_BINDING_1"/>
    <property type="match status" value="1"/>
</dbReference>
<dbReference type="InterPro" id="IPR050866">
    <property type="entry name" value="CNG_cation_channel"/>
</dbReference>
<dbReference type="PRINTS" id="PR01463">
    <property type="entry name" value="EAGCHANLFMLY"/>
</dbReference>
<evidence type="ECO:0000256" key="8">
    <source>
        <dbReference type="ARBA" id="ARBA00023303"/>
    </source>
</evidence>
<dbReference type="InterPro" id="IPR018488">
    <property type="entry name" value="cNMP-bd_CS"/>
</dbReference>
<name>A0A834RB55_SARSC</name>
<evidence type="ECO:0000313" key="14">
    <source>
        <dbReference type="Proteomes" id="UP000070412"/>
    </source>
</evidence>
<keyword evidence="4 10" id="KW-1133">Transmembrane helix</keyword>
<evidence type="ECO:0000256" key="10">
    <source>
        <dbReference type="SAM" id="Phobius"/>
    </source>
</evidence>
<keyword evidence="6 10" id="KW-0472">Membrane</keyword>
<feature type="compositionally biased region" description="Polar residues" evidence="9">
    <location>
        <begin position="726"/>
        <end position="770"/>
    </location>
</feature>
<dbReference type="GO" id="GO:0005249">
    <property type="term" value="F:voltage-gated potassium channel activity"/>
    <property type="evidence" value="ECO:0007669"/>
    <property type="project" value="InterPro"/>
</dbReference>
<dbReference type="Proteomes" id="UP000070412">
    <property type="component" value="Unassembled WGS sequence"/>
</dbReference>
<dbReference type="EMBL" id="WVUK01000062">
    <property type="protein sequence ID" value="KAF7490673.1"/>
    <property type="molecule type" value="Genomic_DNA"/>
</dbReference>
<dbReference type="GO" id="GO:0005223">
    <property type="term" value="F:intracellularly cGMP-activated cation channel activity"/>
    <property type="evidence" value="ECO:0007669"/>
    <property type="project" value="TreeGrafter"/>
</dbReference>
<dbReference type="CDD" id="cd00038">
    <property type="entry name" value="CAP_ED"/>
    <property type="match status" value="1"/>
</dbReference>
<dbReference type="Gene3D" id="1.10.287.70">
    <property type="match status" value="1"/>
</dbReference>
<sequence length="961" mass="108525">MIKRISLSSLRSNSKDPTKIVKYSTCNKIIDDDLDEVAVISNAAPESVRYGSGHHHSTANGPRVVPGIITAGVDRSKLINSPHPSTSVIIRKPSSVSTYDENNRPFDNQIIKTGCPSNQSLIQQNDQEKSSISSAKGRNIQTKKRSINHGANTTPTVATSVMVNRNDCENISKKTREQRRREIKKEFEKWENAGSMHHKSGCNWSFVFDPSGRLCYYWSLIVSIAFLYNFWTIIYRCAFQEISGKTVSTWFALDYFSDFIYVLDIAVNFRTGYLEEGVLQTDSIKLRQHYMNCTMFYIDCLCLLPLDFLYLSIGFKSILRCFRLVKIYRFWAFLDRTERHTNYPNIFRTLSLLHYILAIFHWNACLSHIIHIKDGFGSRDWFTRSKNKDCEGVTCDYLHAMYWSVLALTTIGDLPTPRNKSEYLFLIMQLVFGLFLFATVLGHVANIVTNVSAARKEFQAKLDAVKTYMRMRRVPDHIQTKVIRWFDYLWMTQKSSDEERSVGCLPDKLKAEIAIHVHLDTLKRVEIFQNTEAGFLCELVLRLRPVLFSPGDYICRKGEVGKEMYIVNRGRLQVVTDNGKTVLATLRAGSYFGEISILNMGTAGNRRTASVRSVGYSDLFCLNKQDMWDVLKDYPAARVRLEAIAVKRLEKYRKEPLKKIAMGRSKSTPGLVESKGKIPMSVEIQLKENQSASTATLLKEEPDIEERIIGKNRFDQDGSDEVAIESASSVDTMKASSSRDGQQSSCDSNTKASGSHPYQSPLMNPSNNPAPQTLIYSHLLSPNVALVNFDSRSPQSSPLQHANLYSSSPMPTTFFQAQHFHPFGGSPVASNNQLPISSLSSNAGPIHSVSVNNSQSCAVNNNNSVSEESTFTNIQIEFPTQDSLLSEIKRLRGRLLTLETENVSMSMKLNQQQWQVENRLAEIEHQISSAATTNPIPMSFMSSNSSNASAEDNERNRESII</sequence>
<dbReference type="Pfam" id="PF00520">
    <property type="entry name" value="Ion_trans"/>
    <property type="match status" value="1"/>
</dbReference>
<dbReference type="PANTHER" id="PTHR45638:SF4">
    <property type="entry name" value="CYCLIC NUCLEOTIDE-BINDING DOMAIN-CONTAINING PROTEIN"/>
    <property type="match status" value="1"/>
</dbReference>
<dbReference type="AlphaFoldDB" id="A0A834RB55"/>
<evidence type="ECO:0000256" key="7">
    <source>
        <dbReference type="ARBA" id="ARBA00023286"/>
    </source>
</evidence>
<feature type="transmembrane region" description="Helical" evidence="10">
    <location>
        <begin position="289"/>
        <end position="313"/>
    </location>
</feature>
<dbReference type="Gene3D" id="1.10.287.630">
    <property type="entry name" value="Helix hairpin bin"/>
    <property type="match status" value="1"/>
</dbReference>
<gene>
    <name evidence="12" type="ORF">SSS_8639</name>
</gene>
<feature type="transmembrane region" description="Helical" evidence="10">
    <location>
        <begin position="423"/>
        <end position="445"/>
    </location>
</feature>
<feature type="transmembrane region" description="Helical" evidence="10">
    <location>
        <begin position="216"/>
        <end position="238"/>
    </location>
</feature>
<feature type="compositionally biased region" description="Basic and acidic residues" evidence="9">
    <location>
        <begin position="952"/>
        <end position="961"/>
    </location>
</feature>
<dbReference type="PROSITE" id="PS00889">
    <property type="entry name" value="CNMP_BINDING_2"/>
    <property type="match status" value="1"/>
</dbReference>
<dbReference type="EnsemblMetazoa" id="SSS_8639s_mrna">
    <property type="protein sequence ID" value="KAF7490673.1"/>
    <property type="gene ID" value="SSS_8639"/>
</dbReference>
<dbReference type="FunFam" id="1.10.287.630:FF:000001">
    <property type="entry name" value="Cyclic nucleotide-gated channel alpha 3"/>
    <property type="match status" value="1"/>
</dbReference>
<feature type="region of interest" description="Disordered" evidence="9">
    <location>
        <begin position="708"/>
        <end position="770"/>
    </location>
</feature>
<keyword evidence="5" id="KW-0406">Ion transport</keyword>
<reference evidence="13" key="3">
    <citation type="submission" date="2022-06" db="UniProtKB">
        <authorList>
            <consortium name="EnsemblMetazoa"/>
        </authorList>
    </citation>
    <scope>IDENTIFICATION</scope>
</reference>
<dbReference type="InterPro" id="IPR005821">
    <property type="entry name" value="Ion_trans_dom"/>
</dbReference>
<evidence type="ECO:0000256" key="6">
    <source>
        <dbReference type="ARBA" id="ARBA00023136"/>
    </source>
</evidence>
<dbReference type="SUPFAM" id="SSF81324">
    <property type="entry name" value="Voltage-gated potassium channels"/>
    <property type="match status" value="1"/>
</dbReference>
<dbReference type="InterPro" id="IPR018490">
    <property type="entry name" value="cNMP-bd_dom_sf"/>
</dbReference>
<feature type="region of interest" description="Disordered" evidence="9">
    <location>
        <begin position="934"/>
        <end position="961"/>
    </location>
</feature>
<proteinExistence type="predicted"/>
<reference evidence="12" key="2">
    <citation type="submission" date="2020-01" db="EMBL/GenBank/DDBJ databases">
        <authorList>
            <person name="Korhonen P.K.K."/>
            <person name="Guangxu M.G."/>
            <person name="Wang T.W."/>
            <person name="Stroehlein A.J.S."/>
            <person name="Young N.D."/>
            <person name="Ang C.-S.A."/>
            <person name="Fernando D.W.F."/>
            <person name="Lu H.L."/>
            <person name="Taylor S.T."/>
            <person name="Ehtesham M.E.M."/>
            <person name="Najaraj S.H.N."/>
            <person name="Harsha G.H.G."/>
            <person name="Madugundu A.M."/>
            <person name="Renuse S.R."/>
            <person name="Holt D.H."/>
            <person name="Pandey A.P."/>
            <person name="Papenfuss A.P."/>
            <person name="Gasser R.B.G."/>
            <person name="Fischer K.F."/>
        </authorList>
    </citation>
    <scope>NUCLEOTIDE SEQUENCE</scope>
    <source>
        <strain evidence="12">SSS_KF_BRIS2020</strain>
    </source>
</reference>
<evidence type="ECO:0000313" key="12">
    <source>
        <dbReference type="EMBL" id="KAF7490673.1"/>
    </source>
</evidence>
<evidence type="ECO:0000256" key="1">
    <source>
        <dbReference type="ARBA" id="ARBA00004141"/>
    </source>
</evidence>
<reference evidence="14" key="1">
    <citation type="journal article" date="2020" name="PLoS Negl. Trop. Dis.">
        <title>High-quality nuclear genome for Sarcoptes scabiei-A critical resource for a neglected parasite.</title>
        <authorList>
            <person name="Korhonen P.K."/>
            <person name="Gasser R.B."/>
            <person name="Ma G."/>
            <person name="Wang T."/>
            <person name="Stroehlein A.J."/>
            <person name="Young N.D."/>
            <person name="Ang C.S."/>
            <person name="Fernando D.D."/>
            <person name="Lu H.C."/>
            <person name="Taylor S."/>
            <person name="Reynolds S.L."/>
            <person name="Mofiz E."/>
            <person name="Najaraj S.H."/>
            <person name="Gowda H."/>
            <person name="Madugundu A."/>
            <person name="Renuse S."/>
            <person name="Holt D."/>
            <person name="Pandey A."/>
            <person name="Papenfuss A.T."/>
            <person name="Fischer K."/>
        </authorList>
    </citation>
    <scope>NUCLEOTIDE SEQUENCE [LARGE SCALE GENOMIC DNA]</scope>
</reference>
<dbReference type="InterPro" id="IPR000595">
    <property type="entry name" value="cNMP-bd_dom"/>
</dbReference>
<dbReference type="PROSITE" id="PS50042">
    <property type="entry name" value="CNMP_BINDING_3"/>
    <property type="match status" value="1"/>
</dbReference>
<dbReference type="PANTHER" id="PTHR45638">
    <property type="entry name" value="CYCLIC NUCLEOTIDE-GATED CATION CHANNEL SUBUNIT A"/>
    <property type="match status" value="1"/>
</dbReference>
<keyword evidence="7" id="KW-1071">Ligand-gated ion channel</keyword>
<dbReference type="SUPFAM" id="SSF51206">
    <property type="entry name" value="cAMP-binding domain-like"/>
    <property type="match status" value="1"/>
</dbReference>
<feature type="compositionally biased region" description="Low complexity" evidence="9">
    <location>
        <begin position="938"/>
        <end position="950"/>
    </location>
</feature>
<evidence type="ECO:0000259" key="11">
    <source>
        <dbReference type="PROSITE" id="PS50042"/>
    </source>
</evidence>
<evidence type="ECO:0000256" key="2">
    <source>
        <dbReference type="ARBA" id="ARBA00022448"/>
    </source>
</evidence>
<dbReference type="Pfam" id="PF00027">
    <property type="entry name" value="cNMP_binding"/>
    <property type="match status" value="1"/>
</dbReference>
<evidence type="ECO:0000256" key="3">
    <source>
        <dbReference type="ARBA" id="ARBA00022692"/>
    </source>
</evidence>
<dbReference type="OrthoDB" id="421226at2759"/>
<evidence type="ECO:0000256" key="9">
    <source>
        <dbReference type="SAM" id="MobiDB-lite"/>
    </source>
</evidence>
<evidence type="ECO:0000256" key="5">
    <source>
        <dbReference type="ARBA" id="ARBA00023065"/>
    </source>
</evidence>
<feature type="domain" description="Cyclic nucleotide-binding" evidence="11">
    <location>
        <begin position="527"/>
        <end position="631"/>
    </location>
</feature>
<dbReference type="GO" id="GO:0044877">
    <property type="term" value="F:protein-containing complex binding"/>
    <property type="evidence" value="ECO:0007669"/>
    <property type="project" value="TreeGrafter"/>
</dbReference>
<keyword evidence="2" id="KW-0813">Transport</keyword>
<dbReference type="InterPro" id="IPR014710">
    <property type="entry name" value="RmlC-like_jellyroll"/>
</dbReference>
<dbReference type="GO" id="GO:0017071">
    <property type="term" value="C:intracellular cyclic nucleotide activated cation channel complex"/>
    <property type="evidence" value="ECO:0007669"/>
    <property type="project" value="TreeGrafter"/>
</dbReference>
<dbReference type="GO" id="GO:0005886">
    <property type="term" value="C:plasma membrane"/>
    <property type="evidence" value="ECO:0007669"/>
    <property type="project" value="TreeGrafter"/>
</dbReference>
<dbReference type="CDD" id="cd22541">
    <property type="entry name" value="SP5_N"/>
    <property type="match status" value="1"/>
</dbReference>